<dbReference type="InterPro" id="IPR042120">
    <property type="entry name" value="MutL_C_dimsub"/>
</dbReference>
<dbReference type="InterPro" id="IPR036890">
    <property type="entry name" value="HATPase_C_sf"/>
</dbReference>
<gene>
    <name evidence="3" type="ORF">QG37_02128</name>
</gene>
<dbReference type="Pfam" id="PF08676">
    <property type="entry name" value="MutL_C"/>
    <property type="match status" value="1"/>
</dbReference>
<dbReference type="Gene3D" id="3.30.1370.100">
    <property type="entry name" value="MutL, C-terminal domain, regulatory subdomain"/>
    <property type="match status" value="1"/>
</dbReference>
<dbReference type="VEuPathDB" id="FungiDB:CJI97_003260"/>
<evidence type="ECO:0000256" key="1">
    <source>
        <dbReference type="ARBA" id="ARBA00006082"/>
    </source>
</evidence>
<dbReference type="Pfam" id="PF13589">
    <property type="entry name" value="HATPase_c_3"/>
    <property type="match status" value="1"/>
</dbReference>
<dbReference type="SUPFAM" id="SSF118116">
    <property type="entry name" value="DNA mismatch repair protein MutL"/>
    <property type="match status" value="1"/>
</dbReference>
<dbReference type="VEuPathDB" id="FungiDB:QG37_02128"/>
<dbReference type="GO" id="GO:0006298">
    <property type="term" value="P:mismatch repair"/>
    <property type="evidence" value="ECO:0007669"/>
    <property type="project" value="InterPro"/>
</dbReference>
<dbReference type="VEuPathDB" id="FungiDB:CJI96_0001721"/>
<dbReference type="GO" id="GO:0005524">
    <property type="term" value="F:ATP binding"/>
    <property type="evidence" value="ECO:0007669"/>
    <property type="project" value="InterPro"/>
</dbReference>
<name>A0A0L0P4D6_CANAR</name>
<dbReference type="AlphaFoldDB" id="A0A0L0P4D6"/>
<dbReference type="SMART" id="SM00853">
    <property type="entry name" value="MutL_C"/>
    <property type="match status" value="1"/>
</dbReference>
<comment type="similarity">
    <text evidence="1">Belongs to the DNA mismatch repair MutL/HexB family.</text>
</comment>
<dbReference type="Gene3D" id="3.30.1540.20">
    <property type="entry name" value="MutL, C-terminal domain, dimerisation subdomain"/>
    <property type="match status" value="1"/>
</dbReference>
<dbReference type="PANTHER" id="PTHR10073:SF47">
    <property type="entry name" value="DNA MISMATCH REPAIR PROTEIN MLH3"/>
    <property type="match status" value="1"/>
</dbReference>
<evidence type="ECO:0000313" key="3">
    <source>
        <dbReference type="EMBL" id="KNE01238.1"/>
    </source>
</evidence>
<dbReference type="Proteomes" id="UP000037122">
    <property type="component" value="Unassembled WGS sequence"/>
</dbReference>
<dbReference type="PANTHER" id="PTHR10073">
    <property type="entry name" value="DNA MISMATCH REPAIR PROTEIN MLH, PMS, MUTL"/>
    <property type="match status" value="1"/>
</dbReference>
<dbReference type="InterPro" id="IPR042121">
    <property type="entry name" value="MutL_C_regsub"/>
</dbReference>
<dbReference type="GO" id="GO:0032300">
    <property type="term" value="C:mismatch repair complex"/>
    <property type="evidence" value="ECO:0007669"/>
    <property type="project" value="InterPro"/>
</dbReference>
<sequence length="604" mass="68655">MIRCLDSGTVSKLRGSVLVESPEAAVRELVQNSIDAGARHITLKFHFDTLSLCVEDDGEGIAEEDLPKVGLANHTSKYDSSQSYGYRGEALYALYNTSSCVVVYSKQRGGSRWQSKVLGDEDEKIDRVLNDFFGPSFGPHGTVVMILRLFGPFPVRWELAKRKVAKLMRSIWRVLFMSLATSKTTVEAYLIESMDEKSSVRKVLDTRGCSTIPDLFVTLFGPSKLDFYHFQDHNTAIDMYITQEPILRRDLKFVFFENRSLYPPKEWCMSIGRYIFQLKYGSMKGYFNQSIDNQTGYVILVTSTSTSRRLLSNFMPERSTVHKEILDSVRKAISSVFMDDNANKITPRRGRVNVAEQASPSTSCTISSESEDDTQNIREVSQDLFKSGPDVINQVDSSFILIKSEQHIYIADQHACDERVIYEELLQEFLDSFHDPFIDMRVKCPVAIEIDIEAAHMNDLVARKDYLRSFGIDFALQDSKIAITHLPAVLISKAIDISSLRSFMFELADVLHEDNLFRCHSTDWFRTIERIPKPIREVLATKSCKLAIKFGKRLSTNEMAHLIGELGKCRLFTQCSHGRPTIVPLGNIDTLANYKAFQEDFTLQ</sequence>
<accession>A0A0L0P4D6</accession>
<reference evidence="4" key="1">
    <citation type="journal article" date="2015" name="BMC Genomics">
        <title>Draft genome of a commonly misdiagnosed multidrug resistant pathogen Candida auris.</title>
        <authorList>
            <person name="Chatterjee S."/>
            <person name="Alampalli S.V."/>
            <person name="Nageshan R.K."/>
            <person name="Chettiar S.T."/>
            <person name="Joshi S."/>
            <person name="Tatu U.S."/>
        </authorList>
    </citation>
    <scope>NUCLEOTIDE SEQUENCE [LARGE SCALE GENOMIC DNA]</scope>
    <source>
        <strain evidence="4">6684</strain>
    </source>
</reference>
<proteinExistence type="inferred from homology"/>
<organism evidence="3 4">
    <name type="scientific">Candidozyma auris</name>
    <name type="common">Yeast</name>
    <name type="synonym">Candida auris</name>
    <dbReference type="NCBI Taxonomy" id="498019"/>
    <lineage>
        <taxon>Eukaryota</taxon>
        <taxon>Fungi</taxon>
        <taxon>Dikarya</taxon>
        <taxon>Ascomycota</taxon>
        <taxon>Saccharomycotina</taxon>
        <taxon>Pichiomycetes</taxon>
        <taxon>Metschnikowiaceae</taxon>
        <taxon>Candidozyma</taxon>
    </lineage>
</organism>
<dbReference type="GO" id="GO:0016887">
    <property type="term" value="F:ATP hydrolysis activity"/>
    <property type="evidence" value="ECO:0007669"/>
    <property type="project" value="InterPro"/>
</dbReference>
<evidence type="ECO:0000259" key="2">
    <source>
        <dbReference type="SMART" id="SM00853"/>
    </source>
</evidence>
<dbReference type="InterPro" id="IPR037198">
    <property type="entry name" value="MutL_C_sf"/>
</dbReference>
<dbReference type="VEuPathDB" id="FungiDB:B9J08_003189"/>
<dbReference type="EMBL" id="LGST01000016">
    <property type="protein sequence ID" value="KNE01238.1"/>
    <property type="molecule type" value="Genomic_DNA"/>
</dbReference>
<dbReference type="VEuPathDB" id="FungiDB:CJJ07_001269"/>
<dbReference type="GO" id="GO:0140664">
    <property type="term" value="F:ATP-dependent DNA damage sensor activity"/>
    <property type="evidence" value="ECO:0007669"/>
    <property type="project" value="InterPro"/>
</dbReference>
<dbReference type="InterPro" id="IPR038973">
    <property type="entry name" value="MutL/Mlh/Pms-like"/>
</dbReference>
<evidence type="ECO:0000313" key="4">
    <source>
        <dbReference type="Proteomes" id="UP000037122"/>
    </source>
</evidence>
<comment type="caution">
    <text evidence="3">The sequence shown here is derived from an EMBL/GenBank/DDBJ whole genome shotgun (WGS) entry which is preliminary data.</text>
</comment>
<feature type="domain" description="MutL C-terminal dimerisation" evidence="2">
    <location>
        <begin position="391"/>
        <end position="554"/>
    </location>
</feature>
<dbReference type="InterPro" id="IPR014790">
    <property type="entry name" value="MutL_C"/>
</dbReference>
<protein>
    <recommendedName>
        <fullName evidence="2">MutL C-terminal dimerisation domain-containing protein</fullName>
    </recommendedName>
</protein>
<dbReference type="VEuPathDB" id="FungiDB:CJJ09_000919"/>
<dbReference type="SUPFAM" id="SSF55874">
    <property type="entry name" value="ATPase domain of HSP90 chaperone/DNA topoisomerase II/histidine kinase"/>
    <property type="match status" value="1"/>
</dbReference>
<dbReference type="Gene3D" id="3.30.565.10">
    <property type="entry name" value="Histidine kinase-like ATPase, C-terminal domain"/>
    <property type="match status" value="1"/>
</dbReference>